<dbReference type="SUPFAM" id="SSF57701">
    <property type="entry name" value="Zn2/Cys6 DNA-binding domain"/>
    <property type="match status" value="1"/>
</dbReference>
<keyword evidence="2" id="KW-0862">Zinc</keyword>
<feature type="domain" description="Zn(2)-C6 fungal-type" evidence="7">
    <location>
        <begin position="11"/>
        <end position="42"/>
    </location>
</feature>
<dbReference type="Gene3D" id="4.10.240.10">
    <property type="entry name" value="Zn(2)-C6 fungal-type DNA-binding domain"/>
    <property type="match status" value="1"/>
</dbReference>
<dbReference type="EMBL" id="MSFL01000027">
    <property type="protein sequence ID" value="PWY71712.1"/>
    <property type="molecule type" value="Genomic_DNA"/>
</dbReference>
<keyword evidence="3" id="KW-0805">Transcription regulation</keyword>
<dbReference type="GO" id="GO:0009893">
    <property type="term" value="P:positive regulation of metabolic process"/>
    <property type="evidence" value="ECO:0007669"/>
    <property type="project" value="UniProtKB-ARBA"/>
</dbReference>
<evidence type="ECO:0000256" key="2">
    <source>
        <dbReference type="ARBA" id="ARBA00022833"/>
    </source>
</evidence>
<evidence type="ECO:0000256" key="3">
    <source>
        <dbReference type="ARBA" id="ARBA00023015"/>
    </source>
</evidence>
<comment type="caution">
    <text evidence="8">The sequence shown here is derived from an EMBL/GenBank/DDBJ whole genome shotgun (WGS) entry which is preliminary data.</text>
</comment>
<dbReference type="InterPro" id="IPR036864">
    <property type="entry name" value="Zn2-C6_fun-type_DNA-bd_sf"/>
</dbReference>
<dbReference type="InterPro" id="IPR051089">
    <property type="entry name" value="prtT"/>
</dbReference>
<keyword evidence="9" id="KW-1185">Reference proteome</keyword>
<name>A0A317VFP5_9EURO</name>
<dbReference type="PANTHER" id="PTHR31845:SF10">
    <property type="entry name" value="ZN(II)2CYS6 TRANSCRIPTION FACTOR (EUROFUNG)"/>
    <property type="match status" value="1"/>
</dbReference>
<dbReference type="InterPro" id="IPR001138">
    <property type="entry name" value="Zn2Cys6_DnaBD"/>
</dbReference>
<dbReference type="GO" id="GO:0000981">
    <property type="term" value="F:DNA-binding transcription factor activity, RNA polymerase II-specific"/>
    <property type="evidence" value="ECO:0007669"/>
    <property type="project" value="InterPro"/>
</dbReference>
<dbReference type="AlphaFoldDB" id="A0A317VFP5"/>
<evidence type="ECO:0000256" key="5">
    <source>
        <dbReference type="ARBA" id="ARBA00023163"/>
    </source>
</evidence>
<dbReference type="OrthoDB" id="5226580at2759"/>
<reference evidence="8 9" key="1">
    <citation type="submission" date="2016-12" db="EMBL/GenBank/DDBJ databases">
        <title>The genomes of Aspergillus section Nigri reveals drivers in fungal speciation.</title>
        <authorList>
            <consortium name="DOE Joint Genome Institute"/>
            <person name="Vesth T.C."/>
            <person name="Nybo J."/>
            <person name="Theobald S."/>
            <person name="Brandl J."/>
            <person name="Frisvad J.C."/>
            <person name="Nielsen K.F."/>
            <person name="Lyhne E.K."/>
            <person name="Kogle M.E."/>
            <person name="Kuo A."/>
            <person name="Riley R."/>
            <person name="Clum A."/>
            <person name="Nolan M."/>
            <person name="Lipzen A."/>
            <person name="Salamov A."/>
            <person name="Henrissat B."/>
            <person name="Wiebenga A."/>
            <person name="De Vries R.P."/>
            <person name="Grigoriev I.V."/>
            <person name="Mortensen U.H."/>
            <person name="Andersen M.R."/>
            <person name="Baker S.E."/>
        </authorList>
    </citation>
    <scope>NUCLEOTIDE SEQUENCE [LARGE SCALE GENOMIC DNA]</scope>
    <source>
        <strain evidence="8 9">CBS 117.55</strain>
    </source>
</reference>
<dbReference type="GeneID" id="37061835"/>
<dbReference type="Proteomes" id="UP000247233">
    <property type="component" value="Unassembled WGS sequence"/>
</dbReference>
<dbReference type="GO" id="GO:0000976">
    <property type="term" value="F:transcription cis-regulatory region binding"/>
    <property type="evidence" value="ECO:0007669"/>
    <property type="project" value="TreeGrafter"/>
</dbReference>
<keyword evidence="4" id="KW-0238">DNA-binding</keyword>
<dbReference type="PROSITE" id="PS50048">
    <property type="entry name" value="ZN2_CY6_FUNGAL_2"/>
    <property type="match status" value="1"/>
</dbReference>
<evidence type="ECO:0000313" key="8">
    <source>
        <dbReference type="EMBL" id="PWY71712.1"/>
    </source>
</evidence>
<sequence length="548" mass="62632">MSASESTQLKACRPCSKAKVRCDPGPSVACQRCHRLGKDCIKQAPRFHKLKHNNMSYVDVGRLERKLDNVTSLLTASRRYAEGINSHANVASPAREVVWVSEPSDQETEDMLKAFHQSMALFFPFLVRSPSLTAHDLRTQKPLLRLVIPVIFYKNVSSQQAHAVKSREYWMEQLLVKGEHGLDLFQGLLMFIGWTQLTLPMPRVTLVNNYLHLLEAQVNNLDFRGDSKSGMTGSVFSYLKDFGLDERLRDSRTLEELRAYLGCFYLVTMVSLCLDEKDPMRYTDYTEECCRAVEAAAEFESDKHLIQLVRIAQMAAKIHRTLNRHEIDVPNGSASTAMIIRLLQKDMQQLRDSLTCEFPQSAIVFLHYHTLELMIYRTAMTKLLHDHPIPQIDVLCACVEATKSFFDTFFTIPSHLYLQLPYTIWVQLGHGLAILSRILIHSDPRGNWDREYARQRLNFDATADTFGLKVEEAISQAAAEDIEMPPIFTQIKNRVVMWKEGHAARCATLDRWNQDQPQAIAPGMDELIPDVDVDDMLMTGSIWNFFSL</sequence>
<keyword evidence="6" id="KW-0539">Nucleus</keyword>
<gene>
    <name evidence="8" type="ORF">BO70DRAFT_298207</name>
</gene>
<evidence type="ECO:0000256" key="6">
    <source>
        <dbReference type="ARBA" id="ARBA00023242"/>
    </source>
</evidence>
<evidence type="ECO:0000256" key="1">
    <source>
        <dbReference type="ARBA" id="ARBA00004123"/>
    </source>
</evidence>
<dbReference type="PANTHER" id="PTHR31845">
    <property type="entry name" value="FINGER DOMAIN PROTEIN, PUTATIVE-RELATED"/>
    <property type="match status" value="1"/>
</dbReference>
<dbReference type="CDD" id="cd00067">
    <property type="entry name" value="GAL4"/>
    <property type="match status" value="1"/>
</dbReference>
<dbReference type="VEuPathDB" id="FungiDB:BO70DRAFT_298207"/>
<evidence type="ECO:0000259" key="7">
    <source>
        <dbReference type="PROSITE" id="PS50048"/>
    </source>
</evidence>
<accession>A0A317VFP5</accession>
<dbReference type="SMART" id="SM00066">
    <property type="entry name" value="GAL4"/>
    <property type="match status" value="1"/>
</dbReference>
<dbReference type="GO" id="GO:0005634">
    <property type="term" value="C:nucleus"/>
    <property type="evidence" value="ECO:0007669"/>
    <property type="project" value="UniProtKB-SubCell"/>
</dbReference>
<organism evidence="8 9">
    <name type="scientific">Aspergillus heteromorphus CBS 117.55</name>
    <dbReference type="NCBI Taxonomy" id="1448321"/>
    <lineage>
        <taxon>Eukaryota</taxon>
        <taxon>Fungi</taxon>
        <taxon>Dikarya</taxon>
        <taxon>Ascomycota</taxon>
        <taxon>Pezizomycotina</taxon>
        <taxon>Eurotiomycetes</taxon>
        <taxon>Eurotiomycetidae</taxon>
        <taxon>Eurotiales</taxon>
        <taxon>Aspergillaceae</taxon>
        <taxon>Aspergillus</taxon>
        <taxon>Aspergillus subgen. Circumdati</taxon>
    </lineage>
</organism>
<proteinExistence type="predicted"/>
<keyword evidence="5" id="KW-0804">Transcription</keyword>
<evidence type="ECO:0000313" key="9">
    <source>
        <dbReference type="Proteomes" id="UP000247233"/>
    </source>
</evidence>
<evidence type="ECO:0000256" key="4">
    <source>
        <dbReference type="ARBA" id="ARBA00023125"/>
    </source>
</evidence>
<dbReference type="PROSITE" id="PS00463">
    <property type="entry name" value="ZN2_CY6_FUNGAL_1"/>
    <property type="match status" value="1"/>
</dbReference>
<dbReference type="STRING" id="1448321.A0A317VFP5"/>
<dbReference type="GO" id="GO:0008270">
    <property type="term" value="F:zinc ion binding"/>
    <property type="evidence" value="ECO:0007669"/>
    <property type="project" value="InterPro"/>
</dbReference>
<dbReference type="CDD" id="cd12148">
    <property type="entry name" value="fungal_TF_MHR"/>
    <property type="match status" value="1"/>
</dbReference>
<comment type="subcellular location">
    <subcellularLocation>
        <location evidence="1">Nucleus</location>
    </subcellularLocation>
</comment>
<protein>
    <recommendedName>
        <fullName evidence="7">Zn(2)-C6 fungal-type domain-containing protein</fullName>
    </recommendedName>
</protein>
<dbReference type="RefSeq" id="XP_025396304.1">
    <property type="nucleotide sequence ID" value="XM_025539598.1"/>
</dbReference>